<evidence type="ECO:0000256" key="3">
    <source>
        <dbReference type="ARBA" id="ARBA00022679"/>
    </source>
</evidence>
<evidence type="ECO:0000259" key="7">
    <source>
        <dbReference type="Pfam" id="PF25371"/>
    </source>
</evidence>
<dbReference type="OrthoDB" id="9782855at2"/>
<evidence type="ECO:0000256" key="4">
    <source>
        <dbReference type="ARBA" id="ARBA00022691"/>
    </source>
</evidence>
<dbReference type="InterPro" id="IPR050723">
    <property type="entry name" value="CFA/CMAS"/>
</dbReference>
<feature type="domain" description="DUF7884" evidence="7">
    <location>
        <begin position="15"/>
        <end position="85"/>
    </location>
</feature>
<comment type="similarity">
    <text evidence="1">Belongs to the CFA/CMAS family.</text>
</comment>
<dbReference type="Proteomes" id="UP000246077">
    <property type="component" value="Unassembled WGS sequence"/>
</dbReference>
<organism evidence="8 9">
    <name type="scientific">Zavarzinia compransoris</name>
    <dbReference type="NCBI Taxonomy" id="1264899"/>
    <lineage>
        <taxon>Bacteria</taxon>
        <taxon>Pseudomonadati</taxon>
        <taxon>Pseudomonadota</taxon>
        <taxon>Alphaproteobacteria</taxon>
        <taxon>Rhodospirillales</taxon>
        <taxon>Zavarziniaceae</taxon>
        <taxon>Zavarzinia</taxon>
    </lineage>
</organism>
<dbReference type="EMBL" id="QGLF01000004">
    <property type="protein sequence ID" value="PWR20056.1"/>
    <property type="molecule type" value="Genomic_DNA"/>
</dbReference>
<feature type="active site" evidence="6">
    <location>
        <position position="365"/>
    </location>
</feature>
<keyword evidence="2 8" id="KW-0489">Methyltransferase</keyword>
<dbReference type="InterPro" id="IPR057206">
    <property type="entry name" value="DUF7884"/>
</dbReference>
<dbReference type="Gene3D" id="3.40.50.150">
    <property type="entry name" value="Vaccinia Virus protein VP39"/>
    <property type="match status" value="1"/>
</dbReference>
<evidence type="ECO:0000256" key="5">
    <source>
        <dbReference type="ARBA" id="ARBA00023098"/>
    </source>
</evidence>
<comment type="caution">
    <text evidence="8">The sequence shown here is derived from an EMBL/GenBank/DDBJ whole genome shotgun (WGS) entry which is preliminary data.</text>
</comment>
<evidence type="ECO:0000256" key="1">
    <source>
        <dbReference type="ARBA" id="ARBA00010815"/>
    </source>
</evidence>
<dbReference type="AlphaFoldDB" id="A0A317E1P6"/>
<keyword evidence="9" id="KW-1185">Reference proteome</keyword>
<dbReference type="RefSeq" id="WP_109922270.1">
    <property type="nucleotide sequence ID" value="NZ_QGLF01000004.1"/>
</dbReference>
<evidence type="ECO:0000256" key="2">
    <source>
        <dbReference type="ARBA" id="ARBA00022603"/>
    </source>
</evidence>
<proteinExistence type="inferred from homology"/>
<evidence type="ECO:0000313" key="8">
    <source>
        <dbReference type="EMBL" id="PWR20056.1"/>
    </source>
</evidence>
<sequence length="409" mass="45747">MMLDALLKTVIRHGRLTVIGPDGTSRTYGAGDGSVSHPAIRIHHRSVLLRAAIDPSLGFAEAYMDGRITIERGDVYDVCMVVVRNFELVGLSGLARLKSALRGWLRPFEQRNLARASRRNVAHHYDLSGALYDLFLDADRQYSCAYFTRPDMTLEQAQAAKKAHIARKLRLEPGMRVLDIGSGWGGLALTLARDYGADVTGITLSTEQLALARQRAAQAGLADRVKFELMDYRHVGQSFDRIVSVGMFEHVGIGFYDTYFNKLRTLLKPDGVAMVHTIGRAGPPGPTNSFIAKYIFPGGYTPALSEMMAAVERSGLIAADVEILRLHYAETLKEWRRRFLANRDRAEALYDRRFCRMWELYLAACEASFRVGGQVVFQVQLGHELASLPVTRHYLYPQPVEMPPRMAAQ</sequence>
<dbReference type="CDD" id="cd02440">
    <property type="entry name" value="AdoMet_MTases"/>
    <property type="match status" value="1"/>
</dbReference>
<dbReference type="InterPro" id="IPR003333">
    <property type="entry name" value="CMAS"/>
</dbReference>
<dbReference type="PIRSF" id="PIRSF003085">
    <property type="entry name" value="CMAS"/>
    <property type="match status" value="1"/>
</dbReference>
<dbReference type="Pfam" id="PF25371">
    <property type="entry name" value="DUF7884"/>
    <property type="match status" value="1"/>
</dbReference>
<dbReference type="PANTHER" id="PTHR43667:SF1">
    <property type="entry name" value="CYCLOPROPANE-FATTY-ACYL-PHOSPHOLIPID SYNTHASE"/>
    <property type="match status" value="1"/>
</dbReference>
<keyword evidence="3 8" id="KW-0808">Transferase</keyword>
<dbReference type="GO" id="GO:0032259">
    <property type="term" value="P:methylation"/>
    <property type="evidence" value="ECO:0007669"/>
    <property type="project" value="UniProtKB-KW"/>
</dbReference>
<accession>A0A317E1P6</accession>
<dbReference type="Pfam" id="PF02353">
    <property type="entry name" value="CMAS"/>
    <property type="match status" value="1"/>
</dbReference>
<dbReference type="SUPFAM" id="SSF53335">
    <property type="entry name" value="S-adenosyl-L-methionine-dependent methyltransferases"/>
    <property type="match status" value="1"/>
</dbReference>
<dbReference type="InterPro" id="IPR029063">
    <property type="entry name" value="SAM-dependent_MTases_sf"/>
</dbReference>
<gene>
    <name evidence="8" type="ORF">DKG75_16600</name>
</gene>
<name>A0A317E1P6_9PROT</name>
<protein>
    <submittedName>
        <fullName evidence="8">SAM-dependent methyltransferase</fullName>
    </submittedName>
</protein>
<dbReference type="GO" id="GO:0008610">
    <property type="term" value="P:lipid biosynthetic process"/>
    <property type="evidence" value="ECO:0007669"/>
    <property type="project" value="InterPro"/>
</dbReference>
<evidence type="ECO:0000256" key="6">
    <source>
        <dbReference type="PIRSR" id="PIRSR003085-1"/>
    </source>
</evidence>
<dbReference type="PANTHER" id="PTHR43667">
    <property type="entry name" value="CYCLOPROPANE-FATTY-ACYL-PHOSPHOLIPID SYNTHASE"/>
    <property type="match status" value="1"/>
</dbReference>
<keyword evidence="4" id="KW-0949">S-adenosyl-L-methionine</keyword>
<reference evidence="9" key="1">
    <citation type="submission" date="2018-05" db="EMBL/GenBank/DDBJ databases">
        <title>Zavarzinia sp. HR-AS.</title>
        <authorList>
            <person name="Lee Y."/>
            <person name="Jeon C.O."/>
        </authorList>
    </citation>
    <scope>NUCLEOTIDE SEQUENCE [LARGE SCALE GENOMIC DNA]</scope>
    <source>
        <strain evidence="9">DSM 1231</strain>
    </source>
</reference>
<evidence type="ECO:0000313" key="9">
    <source>
        <dbReference type="Proteomes" id="UP000246077"/>
    </source>
</evidence>
<keyword evidence="5" id="KW-0443">Lipid metabolism</keyword>
<dbReference type="GO" id="GO:0008168">
    <property type="term" value="F:methyltransferase activity"/>
    <property type="evidence" value="ECO:0007669"/>
    <property type="project" value="UniProtKB-KW"/>
</dbReference>